<organism evidence="1 2">
    <name type="scientific">Aspergillus neoniger (strain CBS 115656)</name>
    <dbReference type="NCBI Taxonomy" id="1448310"/>
    <lineage>
        <taxon>Eukaryota</taxon>
        <taxon>Fungi</taxon>
        <taxon>Dikarya</taxon>
        <taxon>Ascomycota</taxon>
        <taxon>Pezizomycotina</taxon>
        <taxon>Eurotiomycetes</taxon>
        <taxon>Eurotiomycetidae</taxon>
        <taxon>Eurotiales</taxon>
        <taxon>Aspergillaceae</taxon>
        <taxon>Aspergillus</taxon>
        <taxon>Aspergillus subgen. Circumdati</taxon>
    </lineage>
</organism>
<evidence type="ECO:0000313" key="1">
    <source>
        <dbReference type="EMBL" id="PYH39158.1"/>
    </source>
</evidence>
<dbReference type="AlphaFoldDB" id="A0A318ZFX7"/>
<protein>
    <submittedName>
        <fullName evidence="1">Uncharacterized protein</fullName>
    </submittedName>
</protein>
<evidence type="ECO:0000313" key="2">
    <source>
        <dbReference type="Proteomes" id="UP000247647"/>
    </source>
</evidence>
<keyword evidence="2" id="KW-1185">Reference proteome</keyword>
<name>A0A318ZFX7_ASPNB</name>
<reference evidence="1" key="1">
    <citation type="submission" date="2016-12" db="EMBL/GenBank/DDBJ databases">
        <title>The genomes of Aspergillus section Nigri reveals drivers in fungal speciation.</title>
        <authorList>
            <consortium name="DOE Joint Genome Institute"/>
            <person name="Vesth T.C."/>
            <person name="Nybo J."/>
            <person name="Theobald S."/>
            <person name="Brandl J."/>
            <person name="Frisvad J.C."/>
            <person name="Nielsen K.F."/>
            <person name="Lyhne E.K."/>
            <person name="Kogle M.E."/>
            <person name="Kuo A."/>
            <person name="Riley R."/>
            <person name="Clum A."/>
            <person name="Nolan M."/>
            <person name="Lipzen A."/>
            <person name="Salamov A."/>
            <person name="Henrissat B."/>
            <person name="Wiebenga A."/>
            <person name="De Vries R.P."/>
            <person name="Grigoriev I.V."/>
            <person name="Mortensen U.H."/>
            <person name="Andersen M.R."/>
            <person name="Baker S.E."/>
        </authorList>
    </citation>
    <scope>NUCLEOTIDE SEQUENCE [LARGE SCALE GENOMIC DNA]</scope>
    <source>
        <strain evidence="1">CBS 115656</strain>
    </source>
</reference>
<dbReference type="EMBL" id="KZ821446">
    <property type="protein sequence ID" value="PYH39158.1"/>
    <property type="molecule type" value="Genomic_DNA"/>
</dbReference>
<dbReference type="GeneID" id="37127481"/>
<proteinExistence type="predicted"/>
<dbReference type="OrthoDB" id="4507439at2759"/>
<dbReference type="Proteomes" id="UP000247647">
    <property type="component" value="Unassembled WGS sequence"/>
</dbReference>
<gene>
    <name evidence="1" type="ORF">BO87DRAFT_392817</name>
</gene>
<dbReference type="RefSeq" id="XP_025484636.1">
    <property type="nucleotide sequence ID" value="XM_025625025.1"/>
</dbReference>
<accession>A0A318ZFX7</accession>
<sequence length="168" mass="18443">MKGGGSNFGIVTRFDHKPHPLIKIQYNINAQKVDPKTGLFANFNNGLDAVGMFYRDHTAEPPKAFEPFHNLKTLVAMVLPSTNGTLLFLQELYEDIHKTRLEVCKTHPSGAVLHNTIQSMGTAGVQIGKDRGEISWALKAHAEAAAKDDAEGVFQKLQKGGFLLCENV</sequence>